<dbReference type="EMBL" id="HBGH01012807">
    <property type="protein sequence ID" value="CAD9235084.1"/>
    <property type="molecule type" value="Transcribed_RNA"/>
</dbReference>
<reference evidence="2" key="1">
    <citation type="submission" date="2021-01" db="EMBL/GenBank/DDBJ databases">
        <authorList>
            <person name="Corre E."/>
            <person name="Pelletier E."/>
            <person name="Niang G."/>
            <person name="Scheremetjew M."/>
            <person name="Finn R."/>
            <person name="Kale V."/>
            <person name="Holt S."/>
            <person name="Cochrane G."/>
            <person name="Meng A."/>
            <person name="Brown T."/>
            <person name="Cohen L."/>
        </authorList>
    </citation>
    <scope>NUCLEOTIDE SEQUENCE</scope>
    <source>
        <strain evidence="2">SAG 36.94</strain>
    </source>
</reference>
<accession>A0A7S1XG24</accession>
<dbReference type="SUPFAM" id="SSF50978">
    <property type="entry name" value="WD40 repeat-like"/>
    <property type="match status" value="1"/>
</dbReference>
<proteinExistence type="predicted"/>
<dbReference type="Gene3D" id="2.130.10.10">
    <property type="entry name" value="YVTN repeat-like/Quinoprotein amine dehydrogenase"/>
    <property type="match status" value="1"/>
</dbReference>
<evidence type="ECO:0000256" key="1">
    <source>
        <dbReference type="SAM" id="MobiDB-lite"/>
    </source>
</evidence>
<dbReference type="AlphaFoldDB" id="A0A7S1XG24"/>
<dbReference type="InterPro" id="IPR015943">
    <property type="entry name" value="WD40/YVTN_repeat-like_dom_sf"/>
</dbReference>
<feature type="region of interest" description="Disordered" evidence="1">
    <location>
        <begin position="1"/>
        <end position="20"/>
    </location>
</feature>
<dbReference type="InterPro" id="IPR036322">
    <property type="entry name" value="WD40_repeat_dom_sf"/>
</dbReference>
<organism evidence="2">
    <name type="scientific">Compsopogon caeruleus</name>
    <dbReference type="NCBI Taxonomy" id="31354"/>
    <lineage>
        <taxon>Eukaryota</taxon>
        <taxon>Rhodophyta</taxon>
        <taxon>Compsopogonophyceae</taxon>
        <taxon>Compsopogonales</taxon>
        <taxon>Compsopogonaceae</taxon>
        <taxon>Compsopogon</taxon>
    </lineage>
</organism>
<name>A0A7S1XG24_9RHOD</name>
<feature type="region of interest" description="Disordered" evidence="1">
    <location>
        <begin position="246"/>
        <end position="279"/>
    </location>
</feature>
<gene>
    <name evidence="2" type="ORF">CCAE0312_LOCUS7174</name>
</gene>
<sequence>MTRMEESDEAGRSHGSLEEISVDRSGPIDALYLEEVRHHAEANAGTLSLPGVRSDGSVGMAVAVGMGGAAASSSWFRSLFLPSPRTWEQMLSDTRAELKRMGLPDLPKSPFMEDKAGMATVLPILPRGLSAVSNVATTEDGGGVGYRNLLKPSVPSLSSSLPPSSAETQKYIGPQAPLDLDRLLALTSYKVNGGAILYYFQHPILFDLVLVTCTTIESFSWDGRKILEVRLAVIWTDSKTRLSTAPTVNDNALDHNTPQIRKSSSRLVTGSSPQSLPAGQSESIFLTHLGGDGNARVIPGRCAVYLPTLDEVAVGHEDGVVRFYSTRTGSMGSLLRETQLPDQMTAIITSIHRLGQNQLSVGYSDGYVRIWKLKVMTHPAQEIPPPPMFHAGLLRGEQWPGVSTHAVHFEGSSNGEYPQRQSLHIGYENGALWCRGLGKETSGFACFVHSGFVVEVQPVFDGTCTASVGTDEALVISDSLLGRSLGRRALGFLPTCLKVVHVDVGRNPSLHPSENVLLVGGQGGQVEIFRLAPLSWDVVEVRVWRRVLERSRIRGSEIKHMHYDAENAVLSVGQANGLLRRWRVSVIDALVLAPIQDGMDPVLSNSDPRGANDIRREYSAASISQSLESEFDATKLSTWKPVIAAQQCLATSMGPGICLDDANKDALVSQFQDAQLQCREVVMEIDRELNQVLQKIRTRYQASFHNSTTLDSHESGEMAREGGGVLSIENPALEENRSRFQFCMRRSATFEAFLATRRHRELLFQVQNTLRERFRQILQAHIRLGRGPATNIESLLNETQAI</sequence>
<protein>
    <submittedName>
        <fullName evidence="2">Uncharacterized protein</fullName>
    </submittedName>
</protein>
<evidence type="ECO:0000313" key="2">
    <source>
        <dbReference type="EMBL" id="CAD9235084.1"/>
    </source>
</evidence>